<keyword evidence="7" id="KW-0131">Cell cycle</keyword>
<keyword evidence="3" id="KW-0132">Cell division</keyword>
<evidence type="ECO:0000313" key="10">
    <source>
        <dbReference type="EMBL" id="MST98249.1"/>
    </source>
</evidence>
<comment type="caution">
    <text evidence="10">The sequence shown here is derived from an EMBL/GenBank/DDBJ whole genome shotgun (WGS) entry which is preliminary data.</text>
</comment>
<organism evidence="10 11">
    <name type="scientific">Victivallis lenta</name>
    <dbReference type="NCBI Taxonomy" id="2606640"/>
    <lineage>
        <taxon>Bacteria</taxon>
        <taxon>Pseudomonadati</taxon>
        <taxon>Lentisphaerota</taxon>
        <taxon>Lentisphaeria</taxon>
        <taxon>Victivallales</taxon>
        <taxon>Victivallaceae</taxon>
        <taxon>Victivallis</taxon>
    </lineage>
</organism>
<feature type="transmembrane region" description="Helical" evidence="8">
    <location>
        <begin position="29"/>
        <end position="50"/>
    </location>
</feature>
<keyword evidence="2" id="KW-1003">Cell membrane</keyword>
<feature type="domain" description="POTRA" evidence="9">
    <location>
        <begin position="61"/>
        <end position="131"/>
    </location>
</feature>
<dbReference type="EMBL" id="VUNS01000017">
    <property type="protein sequence ID" value="MST98249.1"/>
    <property type="molecule type" value="Genomic_DNA"/>
</dbReference>
<sequence length="273" mass="30226">MAKKSPGPQKLPVKNAANVRSDNEKLLRALIVLFILMGAAAALIFGLVALRRALFTSNPRFQLREVVVQAEGYWQNRSAQLSSRLGIRLGDNLFEIDPGELRKRLSAIPSVENCEVTRVLPDTLKLRVVERIPRAVLANPQGRWVVDENCVVIPRAESMSAGRSLPVILGISDRSLEGGMVLPALQPVMEIIMQVAQNFRDIDIKAVHMREPGKINLILTYRSQKVCQVLIPTGSKDVNLLLTALQSAILHAERRGDTRGVFDLSFDGNVIIR</sequence>
<keyword evidence="6 8" id="KW-0472">Membrane</keyword>
<dbReference type="PROSITE" id="PS51779">
    <property type="entry name" value="POTRA"/>
    <property type="match status" value="1"/>
</dbReference>
<name>A0A844G7G4_9BACT</name>
<dbReference type="InterPro" id="IPR050487">
    <property type="entry name" value="FtsQ_DivIB"/>
</dbReference>
<keyword evidence="5 8" id="KW-1133">Transmembrane helix</keyword>
<dbReference type="GO" id="GO:0051301">
    <property type="term" value="P:cell division"/>
    <property type="evidence" value="ECO:0007669"/>
    <property type="project" value="UniProtKB-KW"/>
</dbReference>
<evidence type="ECO:0000256" key="7">
    <source>
        <dbReference type="ARBA" id="ARBA00023306"/>
    </source>
</evidence>
<evidence type="ECO:0000256" key="3">
    <source>
        <dbReference type="ARBA" id="ARBA00022618"/>
    </source>
</evidence>
<evidence type="ECO:0000259" key="9">
    <source>
        <dbReference type="PROSITE" id="PS51779"/>
    </source>
</evidence>
<dbReference type="AlphaFoldDB" id="A0A844G7G4"/>
<dbReference type="Gene3D" id="3.10.20.310">
    <property type="entry name" value="membrane protein fhac"/>
    <property type="match status" value="1"/>
</dbReference>
<evidence type="ECO:0000256" key="4">
    <source>
        <dbReference type="ARBA" id="ARBA00022692"/>
    </source>
</evidence>
<evidence type="ECO:0000256" key="1">
    <source>
        <dbReference type="ARBA" id="ARBA00004370"/>
    </source>
</evidence>
<evidence type="ECO:0000256" key="8">
    <source>
        <dbReference type="SAM" id="Phobius"/>
    </source>
</evidence>
<protein>
    <submittedName>
        <fullName evidence="10">FtsQ-type POTRA domain-containing protein</fullName>
    </submittedName>
</protein>
<dbReference type="PANTHER" id="PTHR37820">
    <property type="entry name" value="CELL DIVISION PROTEIN DIVIB"/>
    <property type="match status" value="1"/>
</dbReference>
<dbReference type="Pfam" id="PF08478">
    <property type="entry name" value="POTRA_1"/>
    <property type="match status" value="1"/>
</dbReference>
<dbReference type="RefSeq" id="WP_154419321.1">
    <property type="nucleotide sequence ID" value="NZ_VUNS01000017.1"/>
</dbReference>
<dbReference type="Proteomes" id="UP000435649">
    <property type="component" value="Unassembled WGS sequence"/>
</dbReference>
<dbReference type="PANTHER" id="PTHR37820:SF1">
    <property type="entry name" value="CELL DIVISION PROTEIN FTSQ"/>
    <property type="match status" value="1"/>
</dbReference>
<dbReference type="InterPro" id="IPR013685">
    <property type="entry name" value="POTRA_FtsQ_type"/>
</dbReference>
<keyword evidence="11" id="KW-1185">Reference proteome</keyword>
<keyword evidence="4 8" id="KW-0812">Transmembrane</keyword>
<gene>
    <name evidence="10" type="ORF">FYJ85_14485</name>
</gene>
<evidence type="ECO:0000313" key="11">
    <source>
        <dbReference type="Proteomes" id="UP000435649"/>
    </source>
</evidence>
<reference evidence="10 11" key="1">
    <citation type="submission" date="2019-08" db="EMBL/GenBank/DDBJ databases">
        <title>In-depth cultivation of the pig gut microbiome towards novel bacterial diversity and tailored functional studies.</title>
        <authorList>
            <person name="Wylensek D."/>
            <person name="Hitch T.C.A."/>
            <person name="Clavel T."/>
        </authorList>
    </citation>
    <scope>NUCLEOTIDE SEQUENCE [LARGE SCALE GENOMIC DNA]</scope>
    <source>
        <strain evidence="10 11">BBE-744-WT-12</strain>
    </source>
</reference>
<evidence type="ECO:0000256" key="6">
    <source>
        <dbReference type="ARBA" id="ARBA00023136"/>
    </source>
</evidence>
<dbReference type="GO" id="GO:0005886">
    <property type="term" value="C:plasma membrane"/>
    <property type="evidence" value="ECO:0007669"/>
    <property type="project" value="TreeGrafter"/>
</dbReference>
<dbReference type="InterPro" id="IPR034746">
    <property type="entry name" value="POTRA"/>
</dbReference>
<comment type="subcellular location">
    <subcellularLocation>
        <location evidence="1">Membrane</location>
    </subcellularLocation>
</comment>
<evidence type="ECO:0000256" key="2">
    <source>
        <dbReference type="ARBA" id="ARBA00022475"/>
    </source>
</evidence>
<proteinExistence type="predicted"/>
<evidence type="ECO:0000256" key="5">
    <source>
        <dbReference type="ARBA" id="ARBA00022989"/>
    </source>
</evidence>
<accession>A0A844G7G4</accession>